<evidence type="ECO:0000259" key="4">
    <source>
        <dbReference type="PROSITE" id="PS51832"/>
    </source>
</evidence>
<dbReference type="SUPFAM" id="SSF158472">
    <property type="entry name" value="HAMP domain-like"/>
    <property type="match status" value="1"/>
</dbReference>
<evidence type="ECO:0000256" key="1">
    <source>
        <dbReference type="SAM" id="Phobius"/>
    </source>
</evidence>
<evidence type="ECO:0000313" key="6">
    <source>
        <dbReference type="Proteomes" id="UP000324209"/>
    </source>
</evidence>
<dbReference type="PROSITE" id="PS50885">
    <property type="entry name" value="HAMP"/>
    <property type="match status" value="1"/>
</dbReference>
<dbReference type="SUPFAM" id="SSF55781">
    <property type="entry name" value="GAF domain-like"/>
    <property type="match status" value="1"/>
</dbReference>
<organism evidence="5 6">
    <name type="scientific">Oceanispirochaeta crateris</name>
    <dbReference type="NCBI Taxonomy" id="2518645"/>
    <lineage>
        <taxon>Bacteria</taxon>
        <taxon>Pseudomonadati</taxon>
        <taxon>Spirochaetota</taxon>
        <taxon>Spirochaetia</taxon>
        <taxon>Spirochaetales</taxon>
        <taxon>Spirochaetaceae</taxon>
        <taxon>Oceanispirochaeta</taxon>
    </lineage>
</organism>
<dbReference type="SMART" id="SM00065">
    <property type="entry name" value="GAF"/>
    <property type="match status" value="1"/>
</dbReference>
<dbReference type="CDD" id="cd00077">
    <property type="entry name" value="HDc"/>
    <property type="match status" value="1"/>
</dbReference>
<keyword evidence="1" id="KW-1133">Transmembrane helix</keyword>
<dbReference type="SUPFAM" id="SSF109604">
    <property type="entry name" value="HD-domain/PDEase-like"/>
    <property type="match status" value="1"/>
</dbReference>
<dbReference type="PANTHER" id="PTHR43155">
    <property type="entry name" value="CYCLIC DI-GMP PHOSPHODIESTERASE PA4108-RELATED"/>
    <property type="match status" value="1"/>
</dbReference>
<dbReference type="SMART" id="SM00471">
    <property type="entry name" value="HDc"/>
    <property type="match status" value="1"/>
</dbReference>
<feature type="domain" description="HAMP" evidence="2">
    <location>
        <begin position="211"/>
        <end position="263"/>
    </location>
</feature>
<dbReference type="SMART" id="SM00304">
    <property type="entry name" value="HAMP"/>
    <property type="match status" value="1"/>
</dbReference>
<dbReference type="InterPro" id="IPR003018">
    <property type="entry name" value="GAF"/>
</dbReference>
<sequence length="607" mass="69028">MQYRLGSKLLFLKITLLFVFFGLIVGYMSFLTSTALSSFEIYQTFKREFSERLQDLFDSDEPDLLYKAFVDTPQVGNELKRVLSNLIPQDHKDKIGLSLYSHKPDDSEWINLFSQGFPQTEESIPTGLKNQLQSAIGKKHIYNPDIFIGMEGRKELFFDLTSENDNMYYILHVSLEREGLLKFLESEKRTFISFTTIVLTLSLILGAFFAKSLSRPIQKLAEQALLFSKGDMEVHFKSKRLDDIGILARSLDKMSLNLKHRFDSMQTMNRIDKAVLSSLSRRDLLKKVANYISEQFDSNPVAVFVHRKDGAVLSALVPDRNITLGRIISFQTLPEHFLNISNDIREMSDNDLEIHKDILLPDLIQEETIAIPILNNEERMATLIISQNQFSDQDREALGMLADQVGVALRSMNEVEQREDMSKGILMALTRSVDAKSRWTAGHSERVSSLSIALGKKLNMNTEEIQNIRIAALLHDIGKLGIPEAILDKPGRLSEEEFTIIKSHPQKGDTIIQDLPGFEEVRMGVRHHHEKWDGSGYPDGLSGKRIPLIARILTLADVYDAISEDRPYRKGFTPEESYTFLQDQSGSIFDPDLLLLFLSLISEEALS</sequence>
<dbReference type="Pfam" id="PF13487">
    <property type="entry name" value="HD_5"/>
    <property type="match status" value="1"/>
</dbReference>
<dbReference type="PROSITE" id="PS51832">
    <property type="entry name" value="HD_GYP"/>
    <property type="match status" value="1"/>
</dbReference>
<feature type="transmembrane region" description="Helical" evidence="1">
    <location>
        <begin position="9"/>
        <end position="30"/>
    </location>
</feature>
<dbReference type="PANTHER" id="PTHR43155:SF2">
    <property type="entry name" value="CYCLIC DI-GMP PHOSPHODIESTERASE PA4108"/>
    <property type="match status" value="1"/>
</dbReference>
<evidence type="ECO:0000259" key="3">
    <source>
        <dbReference type="PROSITE" id="PS51831"/>
    </source>
</evidence>
<dbReference type="Gene3D" id="1.10.3210.10">
    <property type="entry name" value="Hypothetical protein af1432"/>
    <property type="match status" value="1"/>
</dbReference>
<proteinExistence type="predicted"/>
<dbReference type="InterPro" id="IPR003607">
    <property type="entry name" value="HD/PDEase_dom"/>
</dbReference>
<dbReference type="CDD" id="cd06225">
    <property type="entry name" value="HAMP"/>
    <property type="match status" value="1"/>
</dbReference>
<keyword evidence="1" id="KW-0472">Membrane</keyword>
<evidence type="ECO:0000313" key="5">
    <source>
        <dbReference type="EMBL" id="QEN07067.1"/>
    </source>
</evidence>
<keyword evidence="6" id="KW-1185">Reference proteome</keyword>
<dbReference type="PROSITE" id="PS51831">
    <property type="entry name" value="HD"/>
    <property type="match status" value="1"/>
</dbReference>
<dbReference type="Gene3D" id="3.30.450.40">
    <property type="match status" value="1"/>
</dbReference>
<dbReference type="InterPro" id="IPR037522">
    <property type="entry name" value="HD_GYP_dom"/>
</dbReference>
<protein>
    <submittedName>
        <fullName evidence="5">HD domain-containing protein</fullName>
    </submittedName>
</protein>
<dbReference type="InterPro" id="IPR003660">
    <property type="entry name" value="HAMP_dom"/>
</dbReference>
<dbReference type="Pfam" id="PF00672">
    <property type="entry name" value="HAMP"/>
    <property type="match status" value="1"/>
</dbReference>
<dbReference type="InterPro" id="IPR006674">
    <property type="entry name" value="HD_domain"/>
</dbReference>
<feature type="domain" description="HD-GYP" evidence="4">
    <location>
        <begin position="418"/>
        <end position="607"/>
    </location>
</feature>
<feature type="domain" description="HD" evidence="3">
    <location>
        <begin position="440"/>
        <end position="562"/>
    </location>
</feature>
<dbReference type="GO" id="GO:0007165">
    <property type="term" value="P:signal transduction"/>
    <property type="evidence" value="ECO:0007669"/>
    <property type="project" value="InterPro"/>
</dbReference>
<dbReference type="Pfam" id="PF01590">
    <property type="entry name" value="GAF"/>
    <property type="match status" value="1"/>
</dbReference>
<reference evidence="5 6" key="1">
    <citation type="submission" date="2019-02" db="EMBL/GenBank/DDBJ databases">
        <title>Complete Genome Sequence and Methylome Analysis of free living Spirochaetas.</title>
        <authorList>
            <person name="Fomenkov A."/>
            <person name="Dubinina G."/>
            <person name="Leshcheva N."/>
            <person name="Mikheeva N."/>
            <person name="Grabovich M."/>
            <person name="Vincze T."/>
            <person name="Roberts R.J."/>
        </authorList>
    </citation>
    <scope>NUCLEOTIDE SEQUENCE [LARGE SCALE GENOMIC DNA]</scope>
    <source>
        <strain evidence="5 6">K2</strain>
    </source>
</reference>
<dbReference type="KEGG" id="ock:EXM22_03350"/>
<accession>A0A5C1QHS7</accession>
<dbReference type="AlphaFoldDB" id="A0A5C1QHS7"/>
<keyword evidence="1" id="KW-0812">Transmembrane</keyword>
<evidence type="ECO:0000259" key="2">
    <source>
        <dbReference type="PROSITE" id="PS50885"/>
    </source>
</evidence>
<dbReference type="RefSeq" id="WP_149485149.1">
    <property type="nucleotide sequence ID" value="NZ_CP036150.1"/>
</dbReference>
<gene>
    <name evidence="5" type="ORF">EXM22_03350</name>
</gene>
<name>A0A5C1QHS7_9SPIO</name>
<feature type="transmembrane region" description="Helical" evidence="1">
    <location>
        <begin position="191"/>
        <end position="210"/>
    </location>
</feature>
<dbReference type="OrthoDB" id="9781505at2"/>
<dbReference type="Proteomes" id="UP000324209">
    <property type="component" value="Chromosome"/>
</dbReference>
<dbReference type="EMBL" id="CP036150">
    <property type="protein sequence ID" value="QEN07067.1"/>
    <property type="molecule type" value="Genomic_DNA"/>
</dbReference>
<dbReference type="Gene3D" id="6.10.340.10">
    <property type="match status" value="1"/>
</dbReference>
<dbReference type="InterPro" id="IPR029016">
    <property type="entry name" value="GAF-like_dom_sf"/>
</dbReference>
<dbReference type="GO" id="GO:0016020">
    <property type="term" value="C:membrane"/>
    <property type="evidence" value="ECO:0007669"/>
    <property type="project" value="InterPro"/>
</dbReference>